<protein>
    <submittedName>
        <fullName evidence="1">Uncharacterized protein</fullName>
    </submittedName>
</protein>
<accession>A0A699V852</accession>
<name>A0A699V852_TANCI</name>
<gene>
    <name evidence="1" type="ORF">Tci_900273</name>
</gene>
<sequence length="74" mass="8041">MLVLEYPFQSNDSAALEDEVAKGFTNIFPSTIAFGLSSSTFCKVITIFVAREDEFVGFGVVSAIVVDAVDVWQT</sequence>
<proteinExistence type="predicted"/>
<organism evidence="1">
    <name type="scientific">Tanacetum cinerariifolium</name>
    <name type="common">Dalmatian daisy</name>
    <name type="synonym">Chrysanthemum cinerariifolium</name>
    <dbReference type="NCBI Taxonomy" id="118510"/>
    <lineage>
        <taxon>Eukaryota</taxon>
        <taxon>Viridiplantae</taxon>
        <taxon>Streptophyta</taxon>
        <taxon>Embryophyta</taxon>
        <taxon>Tracheophyta</taxon>
        <taxon>Spermatophyta</taxon>
        <taxon>Magnoliopsida</taxon>
        <taxon>eudicotyledons</taxon>
        <taxon>Gunneridae</taxon>
        <taxon>Pentapetalae</taxon>
        <taxon>asterids</taxon>
        <taxon>campanulids</taxon>
        <taxon>Asterales</taxon>
        <taxon>Asteraceae</taxon>
        <taxon>Asteroideae</taxon>
        <taxon>Anthemideae</taxon>
        <taxon>Anthemidinae</taxon>
        <taxon>Tanacetum</taxon>
    </lineage>
</organism>
<reference evidence="1" key="1">
    <citation type="journal article" date="2019" name="Sci. Rep.">
        <title>Draft genome of Tanacetum cinerariifolium, the natural source of mosquito coil.</title>
        <authorList>
            <person name="Yamashiro T."/>
            <person name="Shiraishi A."/>
            <person name="Satake H."/>
            <person name="Nakayama K."/>
        </authorList>
    </citation>
    <scope>NUCLEOTIDE SEQUENCE</scope>
</reference>
<evidence type="ECO:0000313" key="1">
    <source>
        <dbReference type="EMBL" id="GFD28304.1"/>
    </source>
</evidence>
<dbReference type="EMBL" id="BKCJ011384160">
    <property type="protein sequence ID" value="GFD28304.1"/>
    <property type="molecule type" value="Genomic_DNA"/>
</dbReference>
<comment type="caution">
    <text evidence="1">The sequence shown here is derived from an EMBL/GenBank/DDBJ whole genome shotgun (WGS) entry which is preliminary data.</text>
</comment>
<dbReference type="AlphaFoldDB" id="A0A699V852"/>